<keyword evidence="4" id="KW-1185">Reference proteome</keyword>
<dbReference type="RefSeq" id="WP_319954776.1">
    <property type="nucleotide sequence ID" value="NZ_JAXAVX010000007.1"/>
</dbReference>
<dbReference type="EMBL" id="JAXAVX010000007">
    <property type="protein sequence ID" value="MDX8152620.1"/>
    <property type="molecule type" value="Genomic_DNA"/>
</dbReference>
<dbReference type="GO" id="GO:0016746">
    <property type="term" value="F:acyltransferase activity"/>
    <property type="evidence" value="ECO:0007669"/>
    <property type="project" value="UniProtKB-KW"/>
</dbReference>
<accession>A0ABU4VLC7</accession>
<dbReference type="EC" id="2.3.1.-" evidence="3"/>
<keyword evidence="3" id="KW-0012">Acyltransferase</keyword>
<protein>
    <submittedName>
        <fullName evidence="3">GNAT family N-acetyltransferase</fullName>
        <ecNumber evidence="3">2.3.1.-</ecNumber>
    </submittedName>
</protein>
<keyword evidence="1 3" id="KW-0808">Transferase</keyword>
<dbReference type="CDD" id="cd04301">
    <property type="entry name" value="NAT_SF"/>
    <property type="match status" value="1"/>
</dbReference>
<organism evidence="3 4">
    <name type="scientific">Patulibacter brassicae</name>
    <dbReference type="NCBI Taxonomy" id="1705717"/>
    <lineage>
        <taxon>Bacteria</taxon>
        <taxon>Bacillati</taxon>
        <taxon>Actinomycetota</taxon>
        <taxon>Thermoleophilia</taxon>
        <taxon>Solirubrobacterales</taxon>
        <taxon>Patulibacteraceae</taxon>
        <taxon>Patulibacter</taxon>
    </lineage>
</organism>
<dbReference type="PANTHER" id="PTHR13947">
    <property type="entry name" value="GNAT FAMILY N-ACETYLTRANSFERASE"/>
    <property type="match status" value="1"/>
</dbReference>
<sequence>MTDDRPVTLRWVTQAAELRQAQELRIRVFCDEQGVPRELEVDDQDAVARHGIAVAPDGRVVGTIRLIVRGTTVKVGRVAVDAAYRGRGIASALLDRAVEYAQDVRAEELRLAAQLSAASLYERAGYRRTSEPFDEPGTDIPHVWMAREVVPRRPRRAARR</sequence>
<proteinExistence type="predicted"/>
<name>A0ABU4VLC7_9ACTN</name>
<dbReference type="Proteomes" id="UP001277761">
    <property type="component" value="Unassembled WGS sequence"/>
</dbReference>
<reference evidence="3 4" key="1">
    <citation type="submission" date="2023-11" db="EMBL/GenBank/DDBJ databases">
        <authorList>
            <person name="Xu M."/>
            <person name="Jiang T."/>
        </authorList>
    </citation>
    <scope>NUCLEOTIDE SEQUENCE [LARGE SCALE GENOMIC DNA]</scope>
    <source>
        <strain evidence="3 4">SD</strain>
    </source>
</reference>
<dbReference type="PROSITE" id="PS51186">
    <property type="entry name" value="GNAT"/>
    <property type="match status" value="1"/>
</dbReference>
<dbReference type="Pfam" id="PF13673">
    <property type="entry name" value="Acetyltransf_10"/>
    <property type="match status" value="1"/>
</dbReference>
<evidence type="ECO:0000256" key="1">
    <source>
        <dbReference type="ARBA" id="ARBA00022679"/>
    </source>
</evidence>
<dbReference type="InterPro" id="IPR000182">
    <property type="entry name" value="GNAT_dom"/>
</dbReference>
<evidence type="ECO:0000313" key="4">
    <source>
        <dbReference type="Proteomes" id="UP001277761"/>
    </source>
</evidence>
<dbReference type="InterPro" id="IPR050769">
    <property type="entry name" value="NAT_camello-type"/>
</dbReference>
<gene>
    <name evidence="3" type="ORF">SK069_13525</name>
</gene>
<feature type="domain" description="N-acetyltransferase" evidence="2">
    <location>
        <begin position="7"/>
        <end position="150"/>
    </location>
</feature>
<dbReference type="InterPro" id="IPR016181">
    <property type="entry name" value="Acyl_CoA_acyltransferase"/>
</dbReference>
<dbReference type="Gene3D" id="3.40.630.30">
    <property type="match status" value="1"/>
</dbReference>
<evidence type="ECO:0000259" key="2">
    <source>
        <dbReference type="PROSITE" id="PS51186"/>
    </source>
</evidence>
<dbReference type="SUPFAM" id="SSF55729">
    <property type="entry name" value="Acyl-CoA N-acyltransferases (Nat)"/>
    <property type="match status" value="1"/>
</dbReference>
<comment type="caution">
    <text evidence="3">The sequence shown here is derived from an EMBL/GenBank/DDBJ whole genome shotgun (WGS) entry which is preliminary data.</text>
</comment>
<evidence type="ECO:0000313" key="3">
    <source>
        <dbReference type="EMBL" id="MDX8152620.1"/>
    </source>
</evidence>
<dbReference type="PANTHER" id="PTHR13947:SF37">
    <property type="entry name" value="LD18367P"/>
    <property type="match status" value="1"/>
</dbReference>